<reference evidence="3" key="1">
    <citation type="journal article" date="2019" name="Int. J. Syst. Evol. Microbiol.">
        <title>The Global Catalogue of Microorganisms (GCM) 10K type strain sequencing project: providing services to taxonomists for standard genome sequencing and annotation.</title>
        <authorList>
            <consortium name="The Broad Institute Genomics Platform"/>
            <consortium name="The Broad Institute Genome Sequencing Center for Infectious Disease"/>
            <person name="Wu L."/>
            <person name="Ma J."/>
        </authorList>
    </citation>
    <scope>NUCLEOTIDE SEQUENCE [LARGE SCALE GENOMIC DNA]</scope>
    <source>
        <strain evidence="3">CCM 7435</strain>
    </source>
</reference>
<evidence type="ECO:0000313" key="2">
    <source>
        <dbReference type="EMBL" id="MFD2141879.1"/>
    </source>
</evidence>
<dbReference type="EMBL" id="JBHUHD010000001">
    <property type="protein sequence ID" value="MFD2141879.1"/>
    <property type="molecule type" value="Genomic_DNA"/>
</dbReference>
<keyword evidence="1" id="KW-1133">Transmembrane helix</keyword>
<keyword evidence="1" id="KW-0472">Membrane</keyword>
<proteinExistence type="predicted"/>
<evidence type="ECO:0000256" key="1">
    <source>
        <dbReference type="SAM" id="Phobius"/>
    </source>
</evidence>
<accession>A0ABW4Z019</accession>
<sequence>MRQGKPARNRASRSGVVLYGLALAAILSWALFPVAAVALSSAIAAMAGCTLDESGAHPCTVLGREAGGWLVTLFTLGWLALVTLPTGAAALLLWCAVVAVHLLVLLWRRRGTGRS</sequence>
<dbReference type="Proteomes" id="UP001597299">
    <property type="component" value="Unassembled WGS sequence"/>
</dbReference>
<comment type="caution">
    <text evidence="2">The sequence shown here is derived from an EMBL/GenBank/DDBJ whole genome shotgun (WGS) entry which is preliminary data.</text>
</comment>
<protein>
    <submittedName>
        <fullName evidence="2">Uncharacterized protein</fullName>
    </submittedName>
</protein>
<name>A0ABW4Z019_9HYPH</name>
<feature type="transmembrane region" description="Helical" evidence="1">
    <location>
        <begin position="21"/>
        <end position="47"/>
    </location>
</feature>
<keyword evidence="1" id="KW-0812">Transmembrane</keyword>
<gene>
    <name evidence="2" type="ORF">ACFSNC_15830</name>
</gene>
<organism evidence="2 3">
    <name type="scientific">Ancylobacter oerskovii</name>
    <dbReference type="NCBI Taxonomy" id="459519"/>
    <lineage>
        <taxon>Bacteria</taxon>
        <taxon>Pseudomonadati</taxon>
        <taxon>Pseudomonadota</taxon>
        <taxon>Alphaproteobacteria</taxon>
        <taxon>Hyphomicrobiales</taxon>
        <taxon>Xanthobacteraceae</taxon>
        <taxon>Ancylobacter</taxon>
    </lineage>
</organism>
<feature type="transmembrane region" description="Helical" evidence="1">
    <location>
        <begin position="78"/>
        <end position="107"/>
    </location>
</feature>
<evidence type="ECO:0000313" key="3">
    <source>
        <dbReference type="Proteomes" id="UP001597299"/>
    </source>
</evidence>
<dbReference type="RefSeq" id="WP_213351701.1">
    <property type="nucleotide sequence ID" value="NZ_JAHBGB010000006.1"/>
</dbReference>
<keyword evidence="3" id="KW-1185">Reference proteome</keyword>